<evidence type="ECO:0000313" key="3">
    <source>
        <dbReference type="Proteomes" id="UP001140949"/>
    </source>
</evidence>
<dbReference type="AlphaFoldDB" id="A0AAX6G8J5"/>
<protein>
    <submittedName>
        <fullName evidence="2">Pollen-specific leucine-rich repeat extensin-like protein 4</fullName>
    </submittedName>
</protein>
<gene>
    <name evidence="2" type="ORF">M6B38_380875</name>
</gene>
<reference evidence="2" key="2">
    <citation type="submission" date="2023-04" db="EMBL/GenBank/DDBJ databases">
        <authorList>
            <person name="Bruccoleri R.E."/>
            <person name="Oakeley E.J."/>
            <person name="Faust A.-M."/>
            <person name="Dessus-Babus S."/>
            <person name="Altorfer M."/>
            <person name="Burckhardt D."/>
            <person name="Oertli M."/>
            <person name="Naumann U."/>
            <person name="Petersen F."/>
            <person name="Wong J."/>
        </authorList>
    </citation>
    <scope>NUCLEOTIDE SEQUENCE</scope>
    <source>
        <strain evidence="2">GSM-AAB239-AS_SAM_17_03QT</strain>
        <tissue evidence="2">Leaf</tissue>
    </source>
</reference>
<feature type="compositionally biased region" description="Pro residues" evidence="1">
    <location>
        <begin position="69"/>
        <end position="79"/>
    </location>
</feature>
<name>A0AAX6G8J5_IRIPA</name>
<feature type="region of interest" description="Disordered" evidence="1">
    <location>
        <begin position="60"/>
        <end position="160"/>
    </location>
</feature>
<proteinExistence type="predicted"/>
<dbReference type="EMBL" id="JANAVB010021797">
    <property type="protein sequence ID" value="KAJ6824932.1"/>
    <property type="molecule type" value="Genomic_DNA"/>
</dbReference>
<organism evidence="2 3">
    <name type="scientific">Iris pallida</name>
    <name type="common">Sweet iris</name>
    <dbReference type="NCBI Taxonomy" id="29817"/>
    <lineage>
        <taxon>Eukaryota</taxon>
        <taxon>Viridiplantae</taxon>
        <taxon>Streptophyta</taxon>
        <taxon>Embryophyta</taxon>
        <taxon>Tracheophyta</taxon>
        <taxon>Spermatophyta</taxon>
        <taxon>Magnoliopsida</taxon>
        <taxon>Liliopsida</taxon>
        <taxon>Asparagales</taxon>
        <taxon>Iridaceae</taxon>
        <taxon>Iridoideae</taxon>
        <taxon>Irideae</taxon>
        <taxon>Iris</taxon>
    </lineage>
</organism>
<keyword evidence="3" id="KW-1185">Reference proteome</keyword>
<feature type="region of interest" description="Disordered" evidence="1">
    <location>
        <begin position="1"/>
        <end position="24"/>
    </location>
</feature>
<evidence type="ECO:0000256" key="1">
    <source>
        <dbReference type="SAM" id="MobiDB-lite"/>
    </source>
</evidence>
<sequence>MHVQQTNHQIRPSSPVVTTIKPPPQTTITTTAEVIVSGPVCPCPSYSTFYKFNSCVRVDRPTRTSRQPQPNPNHSPCPTPASNSRPLRHPRPAFAAVSRGQAKPAPPHVSVGYPLSRETRGVGRTRSRRSTVAAPPPETNHRPHLRLSAWPPSFSVSPTC</sequence>
<accession>A0AAX6G8J5</accession>
<dbReference type="Proteomes" id="UP001140949">
    <property type="component" value="Unassembled WGS sequence"/>
</dbReference>
<comment type="caution">
    <text evidence="2">The sequence shown here is derived from an EMBL/GenBank/DDBJ whole genome shotgun (WGS) entry which is preliminary data.</text>
</comment>
<feature type="compositionally biased region" description="Polar residues" evidence="1">
    <location>
        <begin position="1"/>
        <end position="12"/>
    </location>
</feature>
<feature type="compositionally biased region" description="Low complexity" evidence="1">
    <location>
        <begin position="15"/>
        <end position="24"/>
    </location>
</feature>
<reference evidence="2" key="1">
    <citation type="journal article" date="2023" name="GigaByte">
        <title>Genome assembly of the bearded iris, Iris pallida Lam.</title>
        <authorList>
            <person name="Bruccoleri R.E."/>
            <person name="Oakeley E.J."/>
            <person name="Faust A.M.E."/>
            <person name="Altorfer M."/>
            <person name="Dessus-Babus S."/>
            <person name="Burckhardt D."/>
            <person name="Oertli M."/>
            <person name="Naumann U."/>
            <person name="Petersen F."/>
            <person name="Wong J."/>
        </authorList>
    </citation>
    <scope>NUCLEOTIDE SEQUENCE</scope>
    <source>
        <strain evidence="2">GSM-AAB239-AS_SAM_17_03QT</strain>
    </source>
</reference>
<evidence type="ECO:0000313" key="2">
    <source>
        <dbReference type="EMBL" id="KAJ6824932.1"/>
    </source>
</evidence>